<protein>
    <submittedName>
        <fullName evidence="1">Uncharacterized protein</fullName>
    </submittedName>
</protein>
<dbReference type="AlphaFoldDB" id="A0A8K0T8H9"/>
<organism evidence="1 2">
    <name type="scientific">Stachybotrys elegans</name>
    <dbReference type="NCBI Taxonomy" id="80388"/>
    <lineage>
        <taxon>Eukaryota</taxon>
        <taxon>Fungi</taxon>
        <taxon>Dikarya</taxon>
        <taxon>Ascomycota</taxon>
        <taxon>Pezizomycotina</taxon>
        <taxon>Sordariomycetes</taxon>
        <taxon>Hypocreomycetidae</taxon>
        <taxon>Hypocreales</taxon>
        <taxon>Stachybotryaceae</taxon>
        <taxon>Stachybotrys</taxon>
    </lineage>
</organism>
<name>A0A8K0T8H9_9HYPO</name>
<reference evidence="1" key="1">
    <citation type="journal article" date="2021" name="Nat. Commun.">
        <title>Genetic determinants of endophytism in the Arabidopsis root mycobiome.</title>
        <authorList>
            <person name="Mesny F."/>
            <person name="Miyauchi S."/>
            <person name="Thiergart T."/>
            <person name="Pickel B."/>
            <person name="Atanasova L."/>
            <person name="Karlsson M."/>
            <person name="Huettel B."/>
            <person name="Barry K.W."/>
            <person name="Haridas S."/>
            <person name="Chen C."/>
            <person name="Bauer D."/>
            <person name="Andreopoulos W."/>
            <person name="Pangilinan J."/>
            <person name="LaButti K."/>
            <person name="Riley R."/>
            <person name="Lipzen A."/>
            <person name="Clum A."/>
            <person name="Drula E."/>
            <person name="Henrissat B."/>
            <person name="Kohler A."/>
            <person name="Grigoriev I.V."/>
            <person name="Martin F.M."/>
            <person name="Hacquard S."/>
        </authorList>
    </citation>
    <scope>NUCLEOTIDE SEQUENCE</scope>
    <source>
        <strain evidence="1">MPI-CAGE-CH-0235</strain>
    </source>
</reference>
<dbReference type="OrthoDB" id="6499973at2759"/>
<proteinExistence type="predicted"/>
<evidence type="ECO:0000313" key="2">
    <source>
        <dbReference type="Proteomes" id="UP000813444"/>
    </source>
</evidence>
<dbReference type="Proteomes" id="UP000813444">
    <property type="component" value="Unassembled WGS sequence"/>
</dbReference>
<accession>A0A8K0T8H9</accession>
<dbReference type="EMBL" id="JAGPNK010000001">
    <property type="protein sequence ID" value="KAH7329287.1"/>
    <property type="molecule type" value="Genomic_DNA"/>
</dbReference>
<gene>
    <name evidence="1" type="ORF">B0I35DRAFT_41354</name>
</gene>
<comment type="caution">
    <text evidence="1">The sequence shown here is derived from an EMBL/GenBank/DDBJ whole genome shotgun (WGS) entry which is preliminary data.</text>
</comment>
<keyword evidence="2" id="KW-1185">Reference proteome</keyword>
<evidence type="ECO:0000313" key="1">
    <source>
        <dbReference type="EMBL" id="KAH7329287.1"/>
    </source>
</evidence>
<sequence>METRLTSGLEPGKGPIDIANLWEGDDEVTKLPCGREIAENERSALSDLLQVRTWGKLYSKIPRYTESWGYLLYRLCPMDRRFTGAIDKLERWMRYLVAQQRYAGLEPGNQDYLAIDEKSSLEGKMWPSRELAARFKFDIVHEIPDEDGDLRTGLDVPDGEDDFLPVGAAFVKWREENVNDPDPYAPNEHCIIVDEKCLAALEALPDQTPEPGPTDLIYSDMGLASHCEAAKAWVWILNREYYLRFFEFISDRESEVQLPPFEAGAEGEDRFEPWARIRLDKLLAIWFDIPLGPSPVSWDGCLMRDKEQWEAITWWEGAHANYENERMREERAIQPKIEGS</sequence>